<dbReference type="OrthoDB" id="148878at2"/>
<organism evidence="1 2">
    <name type="scientific">Ruegeria denitrificans</name>
    <dbReference type="NCBI Taxonomy" id="1715692"/>
    <lineage>
        <taxon>Bacteria</taxon>
        <taxon>Pseudomonadati</taxon>
        <taxon>Pseudomonadota</taxon>
        <taxon>Alphaproteobacteria</taxon>
        <taxon>Rhodobacterales</taxon>
        <taxon>Roseobacteraceae</taxon>
        <taxon>Ruegeria</taxon>
    </lineage>
</organism>
<dbReference type="AlphaFoldDB" id="A0A0P1I2A6"/>
<dbReference type="STRING" id="1715692.RUE5091_00378"/>
<name>A0A0P1I2A6_9RHOB</name>
<dbReference type="PANTHER" id="PTHR38008:SF2">
    <property type="entry name" value="HEMOLYSIN"/>
    <property type="match status" value="1"/>
</dbReference>
<keyword evidence="2" id="KW-1185">Reference proteome</keyword>
<proteinExistence type="predicted"/>
<dbReference type="InterPro" id="IPR005590">
    <property type="entry name" value="DUF333"/>
</dbReference>
<dbReference type="Proteomes" id="UP000051260">
    <property type="component" value="Unassembled WGS sequence"/>
</dbReference>
<dbReference type="PROSITE" id="PS51257">
    <property type="entry name" value="PROKAR_LIPOPROTEIN"/>
    <property type="match status" value="1"/>
</dbReference>
<gene>
    <name evidence="1" type="ORF">RUE5091_00378</name>
</gene>
<dbReference type="EMBL" id="CYUD01000001">
    <property type="protein sequence ID" value="CUJ85720.1"/>
    <property type="molecule type" value="Genomic_DNA"/>
</dbReference>
<dbReference type="PANTHER" id="PTHR38008">
    <property type="entry name" value="HEMOLYSIN-RELATED"/>
    <property type="match status" value="1"/>
</dbReference>
<sequence>MTRNLLAAVGLFALAACDETPATDSTAQLANPAATYCIDSGAQYEIRDGDNGQSGVCILPDGREVDAWDFFRENHPG</sequence>
<reference evidence="2" key="1">
    <citation type="submission" date="2015-09" db="EMBL/GenBank/DDBJ databases">
        <authorList>
            <person name="Rodrigo-Torres L."/>
            <person name="Arahal D.R."/>
        </authorList>
    </citation>
    <scope>NUCLEOTIDE SEQUENCE [LARGE SCALE GENOMIC DNA]</scope>
    <source>
        <strain evidence="2">CECT 5091</strain>
    </source>
</reference>
<evidence type="ECO:0000313" key="2">
    <source>
        <dbReference type="Proteomes" id="UP000051260"/>
    </source>
</evidence>
<protein>
    <submittedName>
        <fullName evidence="1">Putative hemolysin</fullName>
    </submittedName>
</protein>
<dbReference type="Pfam" id="PF03891">
    <property type="entry name" value="DUF333"/>
    <property type="match status" value="1"/>
</dbReference>
<dbReference type="RefSeq" id="WP_058280154.1">
    <property type="nucleotide sequence ID" value="NZ_CYUD01000001.1"/>
</dbReference>
<evidence type="ECO:0000313" key="1">
    <source>
        <dbReference type="EMBL" id="CUJ85720.1"/>
    </source>
</evidence>
<accession>A0A0P1I2A6</accession>